<feature type="transmembrane region" description="Helical" evidence="1">
    <location>
        <begin position="21"/>
        <end position="41"/>
    </location>
</feature>
<feature type="domain" description="DUF6534" evidence="2">
    <location>
        <begin position="149"/>
        <end position="215"/>
    </location>
</feature>
<feature type="transmembrane region" description="Helical" evidence="1">
    <location>
        <begin position="53"/>
        <end position="74"/>
    </location>
</feature>
<proteinExistence type="predicted"/>
<dbReference type="AlphaFoldDB" id="A0A9P6EJD8"/>
<evidence type="ECO:0000259" key="2">
    <source>
        <dbReference type="Pfam" id="PF20152"/>
    </source>
</evidence>
<feature type="transmembrane region" description="Helical" evidence="1">
    <location>
        <begin position="86"/>
        <end position="109"/>
    </location>
</feature>
<dbReference type="OrthoDB" id="3183258at2759"/>
<sequence>MGFINLSRLGPAEVAHGWMFIGLDINILLLGIMIIQTYLYYSHYKNDGLWLKLFVGFLLVADIFNTVFGAAYLYESLIVNFSKVNALGKATWILASTTAVVVLSVQLFFAWRVYALTQTRIWSFFIVAFALTAAVGGITMSVDVVRCKHKSGVDRSDQIVDKLIRFSVQTGLITFIFASLHLAFFLSDESGLHLLFNFPICKLYSNFLLSSLNSRFASKSGIEAQNLTMKTTESVNFEHQSSLSIDICGHEEPQVFETENNDDGLRER</sequence>
<feature type="transmembrane region" description="Helical" evidence="1">
    <location>
        <begin position="163"/>
        <end position="186"/>
    </location>
</feature>
<gene>
    <name evidence="3" type="ORF">CPB83DRAFT_893183</name>
</gene>
<dbReference type="PANTHER" id="PTHR40465:SF1">
    <property type="entry name" value="DUF6534 DOMAIN-CONTAINING PROTEIN"/>
    <property type="match status" value="1"/>
</dbReference>
<feature type="transmembrane region" description="Helical" evidence="1">
    <location>
        <begin position="121"/>
        <end position="142"/>
    </location>
</feature>
<organism evidence="3 4">
    <name type="scientific">Crepidotus variabilis</name>
    <dbReference type="NCBI Taxonomy" id="179855"/>
    <lineage>
        <taxon>Eukaryota</taxon>
        <taxon>Fungi</taxon>
        <taxon>Dikarya</taxon>
        <taxon>Basidiomycota</taxon>
        <taxon>Agaricomycotina</taxon>
        <taxon>Agaricomycetes</taxon>
        <taxon>Agaricomycetidae</taxon>
        <taxon>Agaricales</taxon>
        <taxon>Agaricineae</taxon>
        <taxon>Crepidotaceae</taxon>
        <taxon>Crepidotus</taxon>
    </lineage>
</organism>
<keyword evidence="4" id="KW-1185">Reference proteome</keyword>
<dbReference type="EMBL" id="MU157843">
    <property type="protein sequence ID" value="KAF9529975.1"/>
    <property type="molecule type" value="Genomic_DNA"/>
</dbReference>
<keyword evidence="1" id="KW-0812">Transmembrane</keyword>
<name>A0A9P6EJD8_9AGAR</name>
<reference evidence="3" key="1">
    <citation type="submission" date="2020-11" db="EMBL/GenBank/DDBJ databases">
        <authorList>
            <consortium name="DOE Joint Genome Institute"/>
            <person name="Ahrendt S."/>
            <person name="Riley R."/>
            <person name="Andreopoulos W."/>
            <person name="Labutti K."/>
            <person name="Pangilinan J."/>
            <person name="Ruiz-Duenas F.J."/>
            <person name="Barrasa J.M."/>
            <person name="Sanchez-Garcia M."/>
            <person name="Camarero S."/>
            <person name="Miyauchi S."/>
            <person name="Serrano A."/>
            <person name="Linde D."/>
            <person name="Babiker R."/>
            <person name="Drula E."/>
            <person name="Ayuso-Fernandez I."/>
            <person name="Pacheco R."/>
            <person name="Padilla G."/>
            <person name="Ferreira P."/>
            <person name="Barriuso J."/>
            <person name="Kellner H."/>
            <person name="Castanera R."/>
            <person name="Alfaro M."/>
            <person name="Ramirez L."/>
            <person name="Pisabarro A.G."/>
            <person name="Kuo A."/>
            <person name="Tritt A."/>
            <person name="Lipzen A."/>
            <person name="He G."/>
            <person name="Yan M."/>
            <person name="Ng V."/>
            <person name="Cullen D."/>
            <person name="Martin F."/>
            <person name="Rosso M.-N."/>
            <person name="Henrissat B."/>
            <person name="Hibbett D."/>
            <person name="Martinez A.T."/>
            <person name="Grigoriev I.V."/>
        </authorList>
    </citation>
    <scope>NUCLEOTIDE SEQUENCE</scope>
    <source>
        <strain evidence="3">CBS 506.95</strain>
    </source>
</reference>
<accession>A0A9P6EJD8</accession>
<keyword evidence="1" id="KW-1133">Transmembrane helix</keyword>
<dbReference type="PANTHER" id="PTHR40465">
    <property type="entry name" value="CHROMOSOME 1, WHOLE GENOME SHOTGUN SEQUENCE"/>
    <property type="match status" value="1"/>
</dbReference>
<protein>
    <recommendedName>
        <fullName evidence="2">DUF6534 domain-containing protein</fullName>
    </recommendedName>
</protein>
<evidence type="ECO:0000313" key="4">
    <source>
        <dbReference type="Proteomes" id="UP000807306"/>
    </source>
</evidence>
<evidence type="ECO:0000313" key="3">
    <source>
        <dbReference type="EMBL" id="KAF9529975.1"/>
    </source>
</evidence>
<evidence type="ECO:0000256" key="1">
    <source>
        <dbReference type="SAM" id="Phobius"/>
    </source>
</evidence>
<comment type="caution">
    <text evidence="3">The sequence shown here is derived from an EMBL/GenBank/DDBJ whole genome shotgun (WGS) entry which is preliminary data.</text>
</comment>
<dbReference type="InterPro" id="IPR045339">
    <property type="entry name" value="DUF6534"/>
</dbReference>
<dbReference type="Pfam" id="PF20152">
    <property type="entry name" value="DUF6534"/>
    <property type="match status" value="1"/>
</dbReference>
<keyword evidence="1" id="KW-0472">Membrane</keyword>
<dbReference type="Proteomes" id="UP000807306">
    <property type="component" value="Unassembled WGS sequence"/>
</dbReference>